<sequence precursor="true">MIFRNYTIAPYCLLAWLFVASASWGQVPAEKKLPLAHAFQDNGKCVHCHERGVYGSDFLGENAETVWQKYDKHRDAFRLLYMGRDENDVAGAKAKQALVSRILGFDLADAFEDAKLTMLSQKPALQAKVATVRQCLNCHATWPQESQTAHPPVPLDLGVSCQACHGPGLQWTDPHAYPWWRLVTPQGKESLGFKDVRDPAERARVCASCHVGNYAEGKFVTHAWYAGGHPPLPSFEYSTFATQMPVHWRSLADKANFAGREANNPLADLGVDQRARLRAVLNTDVPEDQVRVSYREANFPAAQFGQHDPFTDLPRLKEAVVSGAVVLEAYAKLVKEYTLAAQAPTGGADQAARPAWPEFALYDCASCHHELKSGSVFPERPLGKNPLGRPPAQVWPMALAKLGVLHSVQYDPQAAAEPLKSLEQAQQDFERAITATVFGDPEKIRISADALQVELTKLIERLKYSRYDDASARHALLLLTDKAQVETRDYHSARQIAWAVRQINKDYARLPYSRGAAEPAAQLIEQLLAIEQLFDVAKEPGQPAVDVLALKLPATRQQSIVDQLQITLPAISHFDSVAFARRLAELNSQYQMASPSLPPLRPRPQ</sequence>
<accession>A0A517YEC3</accession>
<dbReference type="Pfam" id="PF13435">
    <property type="entry name" value="Cytochrome_C554"/>
    <property type="match status" value="1"/>
</dbReference>
<dbReference type="Proteomes" id="UP000315017">
    <property type="component" value="Chromosome"/>
</dbReference>
<proteinExistence type="predicted"/>
<organism evidence="3 4">
    <name type="scientific">Anatilimnocola aggregata</name>
    <dbReference type="NCBI Taxonomy" id="2528021"/>
    <lineage>
        <taxon>Bacteria</taxon>
        <taxon>Pseudomonadati</taxon>
        <taxon>Planctomycetota</taxon>
        <taxon>Planctomycetia</taxon>
        <taxon>Pirellulales</taxon>
        <taxon>Pirellulaceae</taxon>
        <taxon>Anatilimnocola</taxon>
    </lineage>
</organism>
<gene>
    <name evidence="3" type="ORF">ETAA8_36740</name>
</gene>
<dbReference type="RefSeq" id="WP_145091074.1">
    <property type="nucleotide sequence ID" value="NZ_CP036274.1"/>
</dbReference>
<evidence type="ECO:0000259" key="2">
    <source>
        <dbReference type="Pfam" id="PF13435"/>
    </source>
</evidence>
<dbReference type="AlphaFoldDB" id="A0A517YEC3"/>
<dbReference type="Gene3D" id="1.10.1130.10">
    <property type="entry name" value="Flavocytochrome C3, Chain A"/>
    <property type="match status" value="1"/>
</dbReference>
<dbReference type="InterPro" id="IPR036280">
    <property type="entry name" value="Multihaem_cyt_sf"/>
</dbReference>
<keyword evidence="1" id="KW-0732">Signal</keyword>
<name>A0A517YEC3_9BACT</name>
<dbReference type="KEGG" id="aagg:ETAA8_36740"/>
<dbReference type="EMBL" id="CP036274">
    <property type="protein sequence ID" value="QDU28571.1"/>
    <property type="molecule type" value="Genomic_DNA"/>
</dbReference>
<evidence type="ECO:0000256" key="1">
    <source>
        <dbReference type="SAM" id="SignalP"/>
    </source>
</evidence>
<reference evidence="3 4" key="1">
    <citation type="submission" date="2019-02" db="EMBL/GenBank/DDBJ databases">
        <title>Deep-cultivation of Planctomycetes and their phenomic and genomic characterization uncovers novel biology.</title>
        <authorList>
            <person name="Wiegand S."/>
            <person name="Jogler M."/>
            <person name="Boedeker C."/>
            <person name="Pinto D."/>
            <person name="Vollmers J."/>
            <person name="Rivas-Marin E."/>
            <person name="Kohn T."/>
            <person name="Peeters S.H."/>
            <person name="Heuer A."/>
            <person name="Rast P."/>
            <person name="Oberbeckmann S."/>
            <person name="Bunk B."/>
            <person name="Jeske O."/>
            <person name="Meyerdierks A."/>
            <person name="Storesund J.E."/>
            <person name="Kallscheuer N."/>
            <person name="Luecker S."/>
            <person name="Lage O.M."/>
            <person name="Pohl T."/>
            <person name="Merkel B.J."/>
            <person name="Hornburger P."/>
            <person name="Mueller R.-W."/>
            <person name="Bruemmer F."/>
            <person name="Labrenz M."/>
            <person name="Spormann A.M."/>
            <person name="Op den Camp H."/>
            <person name="Overmann J."/>
            <person name="Amann R."/>
            <person name="Jetten M.S.M."/>
            <person name="Mascher T."/>
            <person name="Medema M.H."/>
            <person name="Devos D.P."/>
            <person name="Kaster A.-K."/>
            <person name="Ovreas L."/>
            <person name="Rohde M."/>
            <person name="Galperin M.Y."/>
            <person name="Jogler C."/>
        </authorList>
    </citation>
    <scope>NUCLEOTIDE SEQUENCE [LARGE SCALE GENOMIC DNA]</scope>
    <source>
        <strain evidence="3 4">ETA_A8</strain>
    </source>
</reference>
<feature type="signal peptide" evidence="1">
    <location>
        <begin position="1"/>
        <end position="22"/>
    </location>
</feature>
<feature type="domain" description="Cytochrome c-552/4" evidence="2">
    <location>
        <begin position="125"/>
        <end position="166"/>
    </location>
</feature>
<keyword evidence="4" id="KW-1185">Reference proteome</keyword>
<dbReference type="InterPro" id="IPR023155">
    <property type="entry name" value="Cyt_c-552/4"/>
</dbReference>
<dbReference type="OrthoDB" id="248740at2"/>
<feature type="chain" id="PRO_5021820191" description="Cytochrome c-552/4 domain-containing protein" evidence="1">
    <location>
        <begin position="23"/>
        <end position="605"/>
    </location>
</feature>
<dbReference type="SUPFAM" id="SSF48695">
    <property type="entry name" value="Multiheme cytochromes"/>
    <property type="match status" value="1"/>
</dbReference>
<evidence type="ECO:0000313" key="4">
    <source>
        <dbReference type="Proteomes" id="UP000315017"/>
    </source>
</evidence>
<protein>
    <recommendedName>
        <fullName evidence="2">Cytochrome c-552/4 domain-containing protein</fullName>
    </recommendedName>
</protein>
<evidence type="ECO:0000313" key="3">
    <source>
        <dbReference type="EMBL" id="QDU28571.1"/>
    </source>
</evidence>